<organism evidence="3 4">
    <name type="scientific">Penicillium flavigenum</name>
    <dbReference type="NCBI Taxonomy" id="254877"/>
    <lineage>
        <taxon>Eukaryota</taxon>
        <taxon>Fungi</taxon>
        <taxon>Dikarya</taxon>
        <taxon>Ascomycota</taxon>
        <taxon>Pezizomycotina</taxon>
        <taxon>Eurotiomycetes</taxon>
        <taxon>Eurotiomycetidae</taxon>
        <taxon>Eurotiales</taxon>
        <taxon>Aspergillaceae</taxon>
        <taxon>Penicillium</taxon>
    </lineage>
</organism>
<evidence type="ECO:0008006" key="5">
    <source>
        <dbReference type="Google" id="ProtNLM"/>
    </source>
</evidence>
<feature type="compositionally biased region" description="Polar residues" evidence="1">
    <location>
        <begin position="226"/>
        <end position="240"/>
    </location>
</feature>
<evidence type="ECO:0000313" key="4">
    <source>
        <dbReference type="Proteomes" id="UP000191342"/>
    </source>
</evidence>
<dbReference type="Proteomes" id="UP000191342">
    <property type="component" value="Unassembled WGS sequence"/>
</dbReference>
<keyword evidence="4" id="KW-1185">Reference proteome</keyword>
<dbReference type="Pfam" id="PF13668">
    <property type="entry name" value="Ferritin_2"/>
    <property type="match status" value="1"/>
</dbReference>
<feature type="signal peptide" evidence="2">
    <location>
        <begin position="1"/>
        <end position="18"/>
    </location>
</feature>
<keyword evidence="2" id="KW-0732">Signal</keyword>
<dbReference type="OrthoDB" id="4363568at2759"/>
<name>A0A1V6T4R5_9EURO</name>
<dbReference type="AlphaFoldDB" id="A0A1V6T4R5"/>
<accession>A0A1V6T4R5</accession>
<dbReference type="EMBL" id="MLQL01000015">
    <property type="protein sequence ID" value="OQE20909.1"/>
    <property type="molecule type" value="Genomic_DNA"/>
</dbReference>
<feature type="region of interest" description="Disordered" evidence="1">
    <location>
        <begin position="226"/>
        <end position="246"/>
    </location>
</feature>
<sequence length="246" mass="25472">MRFNIITLLLAGVTATSAATTTSGASPASTCSPSASDAKVLQFALGVSNFIGHFYNETVNSTFGESTNATIKAYQKVLFGLEKGNTLSSQAIEKVGAKAPGFSKPECDYKIPEVSSTQSWAQWAYRFESTVTGAFIGLAGYTQSPEVAFLMARLAAEHSEHSSLIGSRVNSSYFAQNSTSLVAAYGPIQILSTRNETGSLGEYLGGCLTAPTSPCGPLRIGPLAATPSSSGAVSSPTLATSAAKKI</sequence>
<evidence type="ECO:0000313" key="3">
    <source>
        <dbReference type="EMBL" id="OQE20909.1"/>
    </source>
</evidence>
<evidence type="ECO:0000256" key="1">
    <source>
        <dbReference type="SAM" id="MobiDB-lite"/>
    </source>
</evidence>
<evidence type="ECO:0000256" key="2">
    <source>
        <dbReference type="SAM" id="SignalP"/>
    </source>
</evidence>
<protein>
    <recommendedName>
        <fullName evidence="5">Peptidoglycan binding-like domain-containing protein</fullName>
    </recommendedName>
</protein>
<proteinExistence type="predicted"/>
<gene>
    <name evidence="3" type="ORF">PENFLA_c015G10304</name>
</gene>
<comment type="caution">
    <text evidence="3">The sequence shown here is derived from an EMBL/GenBank/DDBJ whole genome shotgun (WGS) entry which is preliminary data.</text>
</comment>
<feature type="chain" id="PRO_5012845167" description="Peptidoglycan binding-like domain-containing protein" evidence="2">
    <location>
        <begin position="19"/>
        <end position="246"/>
    </location>
</feature>
<reference evidence="4" key="1">
    <citation type="journal article" date="2017" name="Nat. Microbiol.">
        <title>Global analysis of biosynthetic gene clusters reveals vast potential of secondary metabolite production in Penicillium species.</title>
        <authorList>
            <person name="Nielsen J.C."/>
            <person name="Grijseels S."/>
            <person name="Prigent S."/>
            <person name="Ji B."/>
            <person name="Dainat J."/>
            <person name="Nielsen K.F."/>
            <person name="Frisvad J.C."/>
            <person name="Workman M."/>
            <person name="Nielsen J."/>
        </authorList>
    </citation>
    <scope>NUCLEOTIDE SEQUENCE [LARGE SCALE GENOMIC DNA]</scope>
    <source>
        <strain evidence="4">IBT 14082</strain>
    </source>
</reference>